<accession>A0A2P2IL94</accession>
<protein>
    <submittedName>
        <fullName evidence="1">Uncharacterized protein</fullName>
    </submittedName>
</protein>
<sequence>MVKENSDKHLSGLPAHQNLMAIRHSTSELFAVDSCILYSFSCQGQ</sequence>
<dbReference type="AlphaFoldDB" id="A0A2P2IL94"/>
<name>A0A2P2IL94_RHIMU</name>
<reference evidence="1" key="1">
    <citation type="submission" date="2018-02" db="EMBL/GenBank/DDBJ databases">
        <title>Rhizophora mucronata_Transcriptome.</title>
        <authorList>
            <person name="Meera S.P."/>
            <person name="Sreeshan A."/>
            <person name="Augustine A."/>
        </authorList>
    </citation>
    <scope>NUCLEOTIDE SEQUENCE</scope>
    <source>
        <tissue evidence="1">Leaf</tissue>
    </source>
</reference>
<proteinExistence type="predicted"/>
<evidence type="ECO:0000313" key="1">
    <source>
        <dbReference type="EMBL" id="MBW81987.1"/>
    </source>
</evidence>
<organism evidence="1">
    <name type="scientific">Rhizophora mucronata</name>
    <name type="common">Asiatic mangrove</name>
    <dbReference type="NCBI Taxonomy" id="61149"/>
    <lineage>
        <taxon>Eukaryota</taxon>
        <taxon>Viridiplantae</taxon>
        <taxon>Streptophyta</taxon>
        <taxon>Embryophyta</taxon>
        <taxon>Tracheophyta</taxon>
        <taxon>Spermatophyta</taxon>
        <taxon>Magnoliopsida</taxon>
        <taxon>eudicotyledons</taxon>
        <taxon>Gunneridae</taxon>
        <taxon>Pentapetalae</taxon>
        <taxon>rosids</taxon>
        <taxon>fabids</taxon>
        <taxon>Malpighiales</taxon>
        <taxon>Rhizophoraceae</taxon>
        <taxon>Rhizophora</taxon>
    </lineage>
</organism>
<dbReference type="EMBL" id="GGEC01001504">
    <property type="protein sequence ID" value="MBW81987.1"/>
    <property type="molecule type" value="Transcribed_RNA"/>
</dbReference>